<dbReference type="Gene3D" id="3.50.50.60">
    <property type="entry name" value="FAD/NAD(P)-binding domain"/>
    <property type="match status" value="1"/>
</dbReference>
<dbReference type="Pfam" id="PF01593">
    <property type="entry name" value="Amino_oxidase"/>
    <property type="match status" value="1"/>
</dbReference>
<dbReference type="EMBL" id="JACXVP010000005">
    <property type="protein sequence ID" value="KAG5604357.1"/>
    <property type="molecule type" value="Genomic_DNA"/>
</dbReference>
<comment type="similarity">
    <text evidence="1">Belongs to the flavin monoamine oxidase family.</text>
</comment>
<dbReference type="InterPro" id="IPR002937">
    <property type="entry name" value="Amino_oxidase"/>
</dbReference>
<protein>
    <recommendedName>
        <fullName evidence="2">Amine oxidase domain-containing protein</fullName>
    </recommendedName>
</protein>
<dbReference type="InterPro" id="IPR036188">
    <property type="entry name" value="FAD/NAD-bd_sf"/>
</dbReference>
<dbReference type="OrthoDB" id="1736570at2759"/>
<dbReference type="InterPro" id="IPR050281">
    <property type="entry name" value="Flavin_monoamine_oxidase"/>
</dbReference>
<accession>A0A9J5YX11</accession>
<dbReference type="PANTHER" id="PTHR10742">
    <property type="entry name" value="FLAVIN MONOAMINE OXIDASE"/>
    <property type="match status" value="1"/>
</dbReference>
<proteinExistence type="inferred from homology"/>
<evidence type="ECO:0000313" key="4">
    <source>
        <dbReference type="Proteomes" id="UP000824120"/>
    </source>
</evidence>
<dbReference type="AlphaFoldDB" id="A0A9J5YX11"/>
<evidence type="ECO:0000259" key="2">
    <source>
        <dbReference type="Pfam" id="PF01593"/>
    </source>
</evidence>
<dbReference type="SUPFAM" id="SSF54373">
    <property type="entry name" value="FAD-linked reductases, C-terminal domain"/>
    <property type="match status" value="2"/>
</dbReference>
<feature type="non-terminal residue" evidence="3">
    <location>
        <position position="1"/>
    </location>
</feature>
<dbReference type="Proteomes" id="UP000824120">
    <property type="component" value="Chromosome 5"/>
</dbReference>
<evidence type="ECO:0000313" key="3">
    <source>
        <dbReference type="EMBL" id="KAG5604357.1"/>
    </source>
</evidence>
<dbReference type="PANTHER" id="PTHR10742:SF373">
    <property type="entry name" value="LYSINE-SPECIFIC HISTONE DEMETHYLASE 1 HOMOLOG 2"/>
    <property type="match status" value="1"/>
</dbReference>
<gene>
    <name evidence="3" type="ORF">H5410_025849</name>
</gene>
<evidence type="ECO:0000256" key="1">
    <source>
        <dbReference type="ARBA" id="ARBA00005995"/>
    </source>
</evidence>
<sequence length="191" mass="21280">GISVPDPIQSICTKWGSDPFLFGSYSRVHVQSSGSDYDIVTENFGGRLFFAGEATIRQHAATMHGAYLRNCIYEPKGISVHVPIQSICTKWGSDPFSFGSYSHATIQQHATIMHRDYLSGLRETSHISQFMKVRQNNPRKTVSKNVGPSNDVLEELFKKPDLAFGKFLFVFDPLTCDSKSLGLVRVTFGEP</sequence>
<organism evidence="3 4">
    <name type="scientific">Solanum commersonii</name>
    <name type="common">Commerson's wild potato</name>
    <name type="synonym">Commerson's nightshade</name>
    <dbReference type="NCBI Taxonomy" id="4109"/>
    <lineage>
        <taxon>Eukaryota</taxon>
        <taxon>Viridiplantae</taxon>
        <taxon>Streptophyta</taxon>
        <taxon>Embryophyta</taxon>
        <taxon>Tracheophyta</taxon>
        <taxon>Spermatophyta</taxon>
        <taxon>Magnoliopsida</taxon>
        <taxon>eudicotyledons</taxon>
        <taxon>Gunneridae</taxon>
        <taxon>Pentapetalae</taxon>
        <taxon>asterids</taxon>
        <taxon>lamiids</taxon>
        <taxon>Solanales</taxon>
        <taxon>Solanaceae</taxon>
        <taxon>Solanoideae</taxon>
        <taxon>Solaneae</taxon>
        <taxon>Solanum</taxon>
    </lineage>
</organism>
<feature type="domain" description="Amine oxidase" evidence="2">
    <location>
        <begin position="3"/>
        <end position="68"/>
    </location>
</feature>
<dbReference type="Gene3D" id="3.90.660.10">
    <property type="match status" value="1"/>
</dbReference>
<reference evidence="3 4" key="1">
    <citation type="submission" date="2020-09" db="EMBL/GenBank/DDBJ databases">
        <title>De no assembly of potato wild relative species, Solanum commersonii.</title>
        <authorList>
            <person name="Cho K."/>
        </authorList>
    </citation>
    <scope>NUCLEOTIDE SEQUENCE [LARGE SCALE GENOMIC DNA]</scope>
    <source>
        <strain evidence="3">LZ3.2</strain>
        <tissue evidence="3">Leaf</tissue>
    </source>
</reference>
<name>A0A9J5YX11_SOLCO</name>
<comment type="caution">
    <text evidence="3">The sequence shown here is derived from an EMBL/GenBank/DDBJ whole genome shotgun (WGS) entry which is preliminary data.</text>
</comment>
<dbReference type="GO" id="GO:0016491">
    <property type="term" value="F:oxidoreductase activity"/>
    <property type="evidence" value="ECO:0007669"/>
    <property type="project" value="InterPro"/>
</dbReference>
<keyword evidence="4" id="KW-1185">Reference proteome</keyword>